<organism evidence="12 13">
    <name type="scientific">Ruminococcus gauvreauii</name>
    <dbReference type="NCBI Taxonomy" id="438033"/>
    <lineage>
        <taxon>Bacteria</taxon>
        <taxon>Bacillati</taxon>
        <taxon>Bacillota</taxon>
        <taxon>Clostridia</taxon>
        <taxon>Eubacteriales</taxon>
        <taxon>Oscillospiraceae</taxon>
        <taxon>Ruminococcus</taxon>
    </lineage>
</organism>
<dbReference type="SUPFAM" id="SSF53901">
    <property type="entry name" value="Thiolase-like"/>
    <property type="match status" value="1"/>
</dbReference>
<evidence type="ECO:0000256" key="1">
    <source>
        <dbReference type="ARBA" id="ARBA00008642"/>
    </source>
</evidence>
<evidence type="ECO:0000256" key="5">
    <source>
        <dbReference type="ARBA" id="ARBA00023098"/>
    </source>
</evidence>
<accession>A0ABY5VCZ1</accession>
<sequence>MRARILGTGSYLPEHIMTNDDIAQLVDTSDDWIRERTGIKKRHLTDQGTVSMAAEAVKKALEAASVTADELDMILFATVTPDYLFPSAACQLQDSIGAANAVCMDINAACSGFVFALNTAASYIQSGLYGKILVVGAETLSKIVDWEDRSTCILFGDGAGAAVMGADETGIECMDMGCDGSKGMVLYCEGNPLQNPLVSHTTDGRKMHMDGQAVFKFAIRKVPETIRRVLEKSGTDIKEIDHFIMHQANRRILASAAKTLKIPNEKMPMNMDGCGNIAAASIPILLDEYSRSGKIKRGDRVILCAFGGGLSWGSTLMTW</sequence>
<dbReference type="Gene3D" id="3.40.47.10">
    <property type="match status" value="1"/>
</dbReference>
<keyword evidence="2 9" id="KW-0444">Lipid biosynthesis</keyword>
<dbReference type="NCBIfam" id="NF006829">
    <property type="entry name" value="PRK09352.1"/>
    <property type="match status" value="1"/>
</dbReference>
<evidence type="ECO:0000313" key="12">
    <source>
        <dbReference type="EMBL" id="UWP58048.1"/>
    </source>
</evidence>
<dbReference type="Pfam" id="PF08545">
    <property type="entry name" value="ACP_syn_III"/>
    <property type="match status" value="1"/>
</dbReference>
<dbReference type="InterPro" id="IPR004655">
    <property type="entry name" value="FabH"/>
</dbReference>
<reference evidence="12" key="1">
    <citation type="journal article" date="2022" name="Cell">
        <title>Design, construction, and in vivo augmentation of a complex gut microbiome.</title>
        <authorList>
            <person name="Cheng A.G."/>
            <person name="Ho P.Y."/>
            <person name="Aranda-Diaz A."/>
            <person name="Jain S."/>
            <person name="Yu F.B."/>
            <person name="Meng X."/>
            <person name="Wang M."/>
            <person name="Iakiviak M."/>
            <person name="Nagashima K."/>
            <person name="Zhao A."/>
            <person name="Murugkar P."/>
            <person name="Patil A."/>
            <person name="Atabakhsh K."/>
            <person name="Weakley A."/>
            <person name="Yan J."/>
            <person name="Brumbaugh A.R."/>
            <person name="Higginbottom S."/>
            <person name="Dimas A."/>
            <person name="Shiver A.L."/>
            <person name="Deutschbauer A."/>
            <person name="Neff N."/>
            <person name="Sonnenburg J.L."/>
            <person name="Huang K.C."/>
            <person name="Fischbach M.A."/>
        </authorList>
    </citation>
    <scope>NUCLEOTIDE SEQUENCE</scope>
    <source>
        <strain evidence="12">DSM 19829</strain>
    </source>
</reference>
<feature type="active site" evidence="9">
    <location>
        <position position="110"/>
    </location>
</feature>
<dbReference type="HAMAP" id="MF_01815">
    <property type="entry name" value="FabH"/>
    <property type="match status" value="1"/>
</dbReference>
<keyword evidence="5 9" id="KW-0443">Lipid metabolism</keyword>
<keyword evidence="7 9" id="KW-0511">Multifunctional enzyme</keyword>
<comment type="subunit">
    <text evidence="9">Homodimer.</text>
</comment>
<dbReference type="InterPro" id="IPR016039">
    <property type="entry name" value="Thiolase-like"/>
</dbReference>
<keyword evidence="9" id="KW-0963">Cytoplasm</keyword>
<keyword evidence="13" id="KW-1185">Reference proteome</keyword>
<dbReference type="PANTHER" id="PTHR43091">
    <property type="entry name" value="3-OXOACYL-[ACYL-CARRIER-PROTEIN] SYNTHASE"/>
    <property type="match status" value="1"/>
</dbReference>
<feature type="domain" description="Beta-ketoacyl-[acyl-carrier-protein] synthase III C-terminal" evidence="10">
    <location>
        <begin position="230"/>
        <end position="319"/>
    </location>
</feature>
<gene>
    <name evidence="9" type="primary">fabH</name>
    <name evidence="12" type="ORF">NQ502_11670</name>
</gene>
<feature type="active site" evidence="9">
    <location>
        <position position="276"/>
    </location>
</feature>
<dbReference type="CDD" id="cd00830">
    <property type="entry name" value="KAS_III"/>
    <property type="match status" value="1"/>
</dbReference>
<comment type="similarity">
    <text evidence="1 9">Belongs to the thiolase-like superfamily. FabH family.</text>
</comment>
<keyword evidence="6 9" id="KW-0275">Fatty acid biosynthesis</keyword>
<keyword evidence="4 9" id="KW-0276">Fatty acid metabolism</keyword>
<protein>
    <recommendedName>
        <fullName evidence="9">Beta-ketoacyl-[acyl-carrier-protein] synthase III</fullName>
        <shortName evidence="9">Beta-ketoacyl-ACP synthase III</shortName>
        <shortName evidence="9">KAS III</shortName>
        <ecNumber evidence="9">2.3.1.180</ecNumber>
    </recommendedName>
    <alternativeName>
        <fullName evidence="9">3-oxoacyl-[acyl-carrier-protein] synthase 3</fullName>
    </alternativeName>
    <alternativeName>
        <fullName evidence="9">3-oxoacyl-[acyl-carrier-protein] synthase III</fullName>
    </alternativeName>
</protein>
<evidence type="ECO:0000256" key="6">
    <source>
        <dbReference type="ARBA" id="ARBA00023160"/>
    </source>
</evidence>
<proteinExistence type="inferred from homology"/>
<comment type="function">
    <text evidence="9">Catalyzes the condensation reaction of fatty acid synthesis by the addition to an acyl acceptor of two carbons from malonyl-ACP. Catalyzes the first condensation reaction which initiates fatty acid synthesis and may therefore play a role in governing the total rate of fatty acid production. Possesses both acetoacetyl-ACP synthase and acetyl transacylase activities. Its substrate specificity determines the biosynthesis of branched-chain and/or straight-chain of fatty acids.</text>
</comment>
<evidence type="ECO:0000313" key="13">
    <source>
        <dbReference type="Proteomes" id="UP001060164"/>
    </source>
</evidence>
<dbReference type="EC" id="2.3.1.180" evidence="9"/>
<evidence type="ECO:0000256" key="4">
    <source>
        <dbReference type="ARBA" id="ARBA00022832"/>
    </source>
</evidence>
<keyword evidence="8 9" id="KW-0012">Acyltransferase</keyword>
<dbReference type="NCBIfam" id="TIGR00747">
    <property type="entry name" value="fabH"/>
    <property type="match status" value="1"/>
</dbReference>
<comment type="catalytic activity">
    <reaction evidence="9">
        <text>malonyl-[ACP] + acetyl-CoA + H(+) = 3-oxobutanoyl-[ACP] + CO2 + CoA</text>
        <dbReference type="Rhea" id="RHEA:12080"/>
        <dbReference type="Rhea" id="RHEA-COMP:9623"/>
        <dbReference type="Rhea" id="RHEA-COMP:9625"/>
        <dbReference type="ChEBI" id="CHEBI:15378"/>
        <dbReference type="ChEBI" id="CHEBI:16526"/>
        <dbReference type="ChEBI" id="CHEBI:57287"/>
        <dbReference type="ChEBI" id="CHEBI:57288"/>
        <dbReference type="ChEBI" id="CHEBI:78449"/>
        <dbReference type="ChEBI" id="CHEBI:78450"/>
        <dbReference type="EC" id="2.3.1.180"/>
    </reaction>
</comment>
<comment type="pathway">
    <text evidence="9">Lipid metabolism; fatty acid biosynthesis.</text>
</comment>
<evidence type="ECO:0000256" key="3">
    <source>
        <dbReference type="ARBA" id="ARBA00022679"/>
    </source>
</evidence>
<evidence type="ECO:0000259" key="11">
    <source>
        <dbReference type="Pfam" id="PF08545"/>
    </source>
</evidence>
<feature type="active site" evidence="9">
    <location>
        <position position="246"/>
    </location>
</feature>
<evidence type="ECO:0000256" key="8">
    <source>
        <dbReference type="ARBA" id="ARBA00023315"/>
    </source>
</evidence>
<evidence type="ECO:0000259" key="10">
    <source>
        <dbReference type="Pfam" id="PF08541"/>
    </source>
</evidence>
<dbReference type="InterPro" id="IPR013747">
    <property type="entry name" value="ACP_syn_III_C"/>
</dbReference>
<dbReference type="Proteomes" id="UP001060164">
    <property type="component" value="Chromosome"/>
</dbReference>
<dbReference type="RefSeq" id="WP_028528553.1">
    <property type="nucleotide sequence ID" value="NZ_CABLBR010000012.1"/>
</dbReference>
<name>A0ABY5VCZ1_9FIRM</name>
<feature type="domain" description="Beta-ketoacyl-[acyl-carrier-protein] synthase III N-terminal" evidence="11">
    <location>
        <begin position="104"/>
        <end position="180"/>
    </location>
</feature>
<dbReference type="Pfam" id="PF08541">
    <property type="entry name" value="ACP_syn_III_C"/>
    <property type="match status" value="1"/>
</dbReference>
<evidence type="ECO:0000256" key="7">
    <source>
        <dbReference type="ARBA" id="ARBA00023268"/>
    </source>
</evidence>
<comment type="subcellular location">
    <subcellularLocation>
        <location evidence="9">Cytoplasm</location>
    </subcellularLocation>
</comment>
<evidence type="ECO:0000256" key="2">
    <source>
        <dbReference type="ARBA" id="ARBA00022516"/>
    </source>
</evidence>
<dbReference type="InterPro" id="IPR013751">
    <property type="entry name" value="ACP_syn_III_N"/>
</dbReference>
<feature type="region of interest" description="ACP-binding" evidence="9">
    <location>
        <begin position="247"/>
        <end position="251"/>
    </location>
</feature>
<comment type="domain">
    <text evidence="9">The last Arg residue of the ACP-binding site is essential for the weak association between ACP/AcpP and FabH.</text>
</comment>
<dbReference type="EMBL" id="CP102290">
    <property type="protein sequence ID" value="UWP58048.1"/>
    <property type="molecule type" value="Genomic_DNA"/>
</dbReference>
<dbReference type="PANTHER" id="PTHR43091:SF1">
    <property type="entry name" value="BETA-KETOACYL-[ACYL-CARRIER-PROTEIN] SYNTHASE III, CHLOROPLASTIC"/>
    <property type="match status" value="1"/>
</dbReference>
<keyword evidence="3 9" id="KW-0808">Transferase</keyword>
<evidence type="ECO:0000256" key="9">
    <source>
        <dbReference type="HAMAP-Rule" id="MF_01815"/>
    </source>
</evidence>